<protein>
    <submittedName>
        <fullName evidence="1">Uncharacterized protein</fullName>
    </submittedName>
</protein>
<accession>A0A0V1BK61</accession>
<gene>
    <name evidence="1" type="ORF">T01_14939</name>
</gene>
<reference evidence="1 2" key="1">
    <citation type="submission" date="2015-01" db="EMBL/GenBank/DDBJ databases">
        <title>Evolution of Trichinella species and genotypes.</title>
        <authorList>
            <person name="Korhonen P.K."/>
            <person name="Edoardo P."/>
            <person name="Giuseppe L.R."/>
            <person name="Gasser R.B."/>
        </authorList>
    </citation>
    <scope>NUCLEOTIDE SEQUENCE [LARGE SCALE GENOMIC DNA]</scope>
    <source>
        <strain evidence="1">ISS3</strain>
    </source>
</reference>
<keyword evidence="2" id="KW-1185">Reference proteome</keyword>
<organism evidence="1 2">
    <name type="scientific">Trichinella spiralis</name>
    <name type="common">Trichina worm</name>
    <dbReference type="NCBI Taxonomy" id="6334"/>
    <lineage>
        <taxon>Eukaryota</taxon>
        <taxon>Metazoa</taxon>
        <taxon>Ecdysozoa</taxon>
        <taxon>Nematoda</taxon>
        <taxon>Enoplea</taxon>
        <taxon>Dorylaimia</taxon>
        <taxon>Trichinellida</taxon>
        <taxon>Trichinellidae</taxon>
        <taxon>Trichinella</taxon>
    </lineage>
</organism>
<evidence type="ECO:0000313" key="1">
    <source>
        <dbReference type="EMBL" id="KRY37589.1"/>
    </source>
</evidence>
<comment type="caution">
    <text evidence="1">The sequence shown here is derived from an EMBL/GenBank/DDBJ whole genome shotgun (WGS) entry which is preliminary data.</text>
</comment>
<dbReference type="Proteomes" id="UP000054776">
    <property type="component" value="Unassembled WGS sequence"/>
</dbReference>
<dbReference type="EMBL" id="JYDH01000032">
    <property type="protein sequence ID" value="KRY37589.1"/>
    <property type="molecule type" value="Genomic_DNA"/>
</dbReference>
<proteinExistence type="predicted"/>
<sequence length="126" mass="14966">MKRWCRQNSHDLNTAYTCGRCQQALLQHRFMKMKRELITISTYLKSSEHRKHTNDSASDLNIQAMCFKFLNLNFFSVIENGRVILTDDRRRHVKLSKKENNKAFPTENAKNVEVLETVEGLKYWKE</sequence>
<name>A0A0V1BK61_TRISP</name>
<evidence type="ECO:0000313" key="2">
    <source>
        <dbReference type="Proteomes" id="UP000054776"/>
    </source>
</evidence>
<dbReference type="AlphaFoldDB" id="A0A0V1BK61"/>
<dbReference type="InParanoid" id="A0A0V1BK61"/>